<dbReference type="InterPro" id="IPR002716">
    <property type="entry name" value="PIN_dom"/>
</dbReference>
<dbReference type="AlphaFoldDB" id="A0A068NZ69"/>
<dbReference type="Pfam" id="PF01850">
    <property type="entry name" value="PIN"/>
    <property type="match status" value="1"/>
</dbReference>
<dbReference type="PANTHER" id="PTHR36173">
    <property type="entry name" value="RIBONUCLEASE VAPC16-RELATED"/>
    <property type="match status" value="1"/>
</dbReference>
<sequence length="126" mass="14337">MRLLLDTHIAIWVLTDDVRLSQAARELLREPSRNVFYSVVSLWEIGIKHSLGRLDMTPVAVGGGMRDSGFQRLHIADEHLKRLVTLPFHHRDPFDRMLVAQAEAEPLKLVTSDQRLLVYGSTVLLV</sequence>
<dbReference type="CDD" id="cd09872">
    <property type="entry name" value="PIN_Sll0205-like"/>
    <property type="match status" value="1"/>
</dbReference>
<dbReference type="InterPro" id="IPR041705">
    <property type="entry name" value="PIN_Sll0205"/>
</dbReference>
<feature type="domain" description="PIN" evidence="1">
    <location>
        <begin position="4"/>
        <end position="116"/>
    </location>
</feature>
<dbReference type="STRING" id="661478.OP10G_4686"/>
<evidence type="ECO:0000313" key="3">
    <source>
        <dbReference type="Proteomes" id="UP000027982"/>
    </source>
</evidence>
<accession>A0A068NZ69</accession>
<dbReference type="RefSeq" id="WP_025228076.1">
    <property type="nucleotide sequence ID" value="NZ_CP007139.1"/>
</dbReference>
<dbReference type="SUPFAM" id="SSF88723">
    <property type="entry name" value="PIN domain-like"/>
    <property type="match status" value="1"/>
</dbReference>
<dbReference type="KEGG" id="fgi:OP10G_4686"/>
<dbReference type="InterPro" id="IPR052919">
    <property type="entry name" value="TA_system_RNase"/>
</dbReference>
<protein>
    <submittedName>
        <fullName evidence="2">PIN domain protein</fullName>
    </submittedName>
</protein>
<dbReference type="InterPro" id="IPR029060">
    <property type="entry name" value="PIN-like_dom_sf"/>
</dbReference>
<evidence type="ECO:0000313" key="2">
    <source>
        <dbReference type="EMBL" id="AIE88054.1"/>
    </source>
</evidence>
<organism evidence="2 3">
    <name type="scientific">Fimbriimonas ginsengisoli Gsoil 348</name>
    <dbReference type="NCBI Taxonomy" id="661478"/>
    <lineage>
        <taxon>Bacteria</taxon>
        <taxon>Bacillati</taxon>
        <taxon>Armatimonadota</taxon>
        <taxon>Fimbriimonadia</taxon>
        <taxon>Fimbriimonadales</taxon>
        <taxon>Fimbriimonadaceae</taxon>
        <taxon>Fimbriimonas</taxon>
    </lineage>
</organism>
<dbReference type="PANTHER" id="PTHR36173:SF2">
    <property type="entry name" value="RIBONUCLEASE VAPC16"/>
    <property type="match status" value="1"/>
</dbReference>
<dbReference type="eggNOG" id="COG3744">
    <property type="taxonomic scope" value="Bacteria"/>
</dbReference>
<dbReference type="HOGENOM" id="CLU_129890_0_1_0"/>
<evidence type="ECO:0000259" key="1">
    <source>
        <dbReference type="Pfam" id="PF01850"/>
    </source>
</evidence>
<dbReference type="Proteomes" id="UP000027982">
    <property type="component" value="Chromosome"/>
</dbReference>
<gene>
    <name evidence="2" type="ORF">OP10G_4686</name>
</gene>
<keyword evidence="3" id="KW-1185">Reference proteome</keyword>
<reference evidence="2 3" key="1">
    <citation type="journal article" date="2014" name="PLoS ONE">
        <title>The first complete genome sequence of the class fimbriimonadia in the phylum armatimonadetes.</title>
        <authorList>
            <person name="Hu Z.Y."/>
            <person name="Wang Y.Z."/>
            <person name="Im W.T."/>
            <person name="Wang S.Y."/>
            <person name="Zhao G.P."/>
            <person name="Zheng H.J."/>
            <person name="Quan Z.X."/>
        </authorList>
    </citation>
    <scope>NUCLEOTIDE SEQUENCE [LARGE SCALE GENOMIC DNA]</scope>
    <source>
        <strain evidence="2">Gsoil 348</strain>
    </source>
</reference>
<dbReference type="OrthoDB" id="9798990at2"/>
<name>A0A068NZ69_FIMGI</name>
<dbReference type="Gene3D" id="3.40.50.1010">
    <property type="entry name" value="5'-nuclease"/>
    <property type="match status" value="1"/>
</dbReference>
<proteinExistence type="predicted"/>
<dbReference type="EMBL" id="CP007139">
    <property type="protein sequence ID" value="AIE88054.1"/>
    <property type="molecule type" value="Genomic_DNA"/>
</dbReference>